<evidence type="ECO:0000313" key="3">
    <source>
        <dbReference type="EMBL" id="MBB5752082.1"/>
    </source>
</evidence>
<comment type="caution">
    <text evidence="3">The sequence shown here is derived from an EMBL/GenBank/DDBJ whole genome shotgun (WGS) entry which is preliminary data.</text>
</comment>
<evidence type="ECO:0000256" key="1">
    <source>
        <dbReference type="SAM" id="MobiDB-lite"/>
    </source>
</evidence>
<feature type="compositionally biased region" description="Basic and acidic residues" evidence="1">
    <location>
        <begin position="157"/>
        <end position="176"/>
    </location>
</feature>
<dbReference type="InterPro" id="IPR007410">
    <property type="entry name" value="LpqE-like"/>
</dbReference>
<dbReference type="InterPro" id="IPR058248">
    <property type="entry name" value="Lxx211020-like"/>
</dbReference>
<dbReference type="Pfam" id="PF04314">
    <property type="entry name" value="PCuAC"/>
    <property type="match status" value="1"/>
</dbReference>
<proteinExistence type="predicted"/>
<sequence length="176" mass="18140">MNRRFSRLSGALFALFLAAAPAAAHEVKVGAIEITDLWARATPPAAPAAGGFLTITNHGSEPDRLISAASDAAEKVEIHEMKTENGTMIMRPVAGGVDIPAGGTVALAPGGYHIMFIRPKAPLVEGGKVAVTLTFEKAGAVDTFLHILPVGSPGPKPDADAGHAGGHDHQHMNMGQ</sequence>
<gene>
    <name evidence="3" type="ORF">GGQ63_001134</name>
</gene>
<dbReference type="SUPFAM" id="SSF110087">
    <property type="entry name" value="DR1885-like metal-binding protein"/>
    <property type="match status" value="1"/>
</dbReference>
<dbReference type="EMBL" id="JACHOO010000002">
    <property type="protein sequence ID" value="MBB5752082.1"/>
    <property type="molecule type" value="Genomic_DNA"/>
</dbReference>
<keyword evidence="2" id="KW-0732">Signal</keyword>
<evidence type="ECO:0000313" key="4">
    <source>
        <dbReference type="Proteomes" id="UP000523821"/>
    </source>
</evidence>
<feature type="region of interest" description="Disordered" evidence="1">
    <location>
        <begin position="152"/>
        <end position="176"/>
    </location>
</feature>
<evidence type="ECO:0008006" key="5">
    <source>
        <dbReference type="Google" id="ProtNLM"/>
    </source>
</evidence>
<dbReference type="PANTHER" id="PTHR36302">
    <property type="entry name" value="BLR7088 PROTEIN"/>
    <property type="match status" value="1"/>
</dbReference>
<dbReference type="Gene3D" id="2.60.40.1890">
    <property type="entry name" value="PCu(A)C copper chaperone"/>
    <property type="match status" value="1"/>
</dbReference>
<organism evidence="3 4">
    <name type="scientific">Prosthecomicrobium pneumaticum</name>
    <dbReference type="NCBI Taxonomy" id="81895"/>
    <lineage>
        <taxon>Bacteria</taxon>
        <taxon>Pseudomonadati</taxon>
        <taxon>Pseudomonadota</taxon>
        <taxon>Alphaproteobacteria</taxon>
        <taxon>Hyphomicrobiales</taxon>
        <taxon>Kaistiaceae</taxon>
        <taxon>Prosthecomicrobium</taxon>
    </lineage>
</organism>
<feature type="signal peptide" evidence="2">
    <location>
        <begin position="1"/>
        <end position="24"/>
    </location>
</feature>
<dbReference type="RefSeq" id="WP_183853416.1">
    <property type="nucleotide sequence ID" value="NZ_JACHOO010000002.1"/>
</dbReference>
<dbReference type="InterPro" id="IPR036182">
    <property type="entry name" value="PCuAC_sf"/>
</dbReference>
<protein>
    <recommendedName>
        <fullName evidence="5">Copper chaperone PCu(A)C</fullName>
    </recommendedName>
</protein>
<accession>A0A7W9FJU2</accession>
<dbReference type="Proteomes" id="UP000523821">
    <property type="component" value="Unassembled WGS sequence"/>
</dbReference>
<evidence type="ECO:0000256" key="2">
    <source>
        <dbReference type="SAM" id="SignalP"/>
    </source>
</evidence>
<feature type="chain" id="PRO_5030642803" description="Copper chaperone PCu(A)C" evidence="2">
    <location>
        <begin position="25"/>
        <end position="176"/>
    </location>
</feature>
<name>A0A7W9FJU2_9HYPH</name>
<keyword evidence="4" id="KW-1185">Reference proteome</keyword>
<reference evidence="3 4" key="1">
    <citation type="submission" date="2020-08" db="EMBL/GenBank/DDBJ databases">
        <title>Genomic Encyclopedia of Type Strains, Phase IV (KMG-IV): sequencing the most valuable type-strain genomes for metagenomic binning, comparative biology and taxonomic classification.</title>
        <authorList>
            <person name="Goeker M."/>
        </authorList>
    </citation>
    <scope>NUCLEOTIDE SEQUENCE [LARGE SCALE GENOMIC DNA]</scope>
    <source>
        <strain evidence="3 4">DSM 16268</strain>
    </source>
</reference>
<dbReference type="AlphaFoldDB" id="A0A7W9FJU2"/>
<dbReference type="PANTHER" id="PTHR36302:SF1">
    <property type="entry name" value="COPPER CHAPERONE PCU(A)C"/>
    <property type="match status" value="1"/>
</dbReference>